<evidence type="ECO:0000313" key="2">
    <source>
        <dbReference type="EMBL" id="PWZ46116.1"/>
    </source>
</evidence>
<evidence type="ECO:0000313" key="3">
    <source>
        <dbReference type="Proteomes" id="UP000251960"/>
    </source>
</evidence>
<evidence type="ECO:0000256" key="1">
    <source>
        <dbReference type="SAM" id="MobiDB-lite"/>
    </source>
</evidence>
<dbReference type="EMBL" id="NCVQ01000002">
    <property type="protein sequence ID" value="PWZ46116.1"/>
    <property type="molecule type" value="Genomic_DNA"/>
</dbReference>
<reference evidence="2 3" key="1">
    <citation type="journal article" date="2018" name="Nat. Genet.">
        <title>Extensive intraspecific gene order and gene structural variations between Mo17 and other maize genomes.</title>
        <authorList>
            <person name="Sun S."/>
            <person name="Zhou Y."/>
            <person name="Chen J."/>
            <person name="Shi J."/>
            <person name="Zhao H."/>
            <person name="Zhao H."/>
            <person name="Song W."/>
            <person name="Zhang M."/>
            <person name="Cui Y."/>
            <person name="Dong X."/>
            <person name="Liu H."/>
            <person name="Ma X."/>
            <person name="Jiao Y."/>
            <person name="Wang B."/>
            <person name="Wei X."/>
            <person name="Stein J.C."/>
            <person name="Glaubitz J.C."/>
            <person name="Lu F."/>
            <person name="Yu G."/>
            <person name="Liang C."/>
            <person name="Fengler K."/>
            <person name="Li B."/>
            <person name="Rafalski A."/>
            <person name="Schnable P.S."/>
            <person name="Ware D.H."/>
            <person name="Buckler E.S."/>
            <person name="Lai J."/>
        </authorList>
    </citation>
    <scope>NUCLEOTIDE SEQUENCE [LARGE SCALE GENOMIC DNA]</scope>
    <source>
        <strain evidence="3">cv. Missouri 17</strain>
        <tissue evidence="2">Seedling</tissue>
    </source>
</reference>
<dbReference type="ExpressionAtlas" id="A0A3L6GCK9">
    <property type="expression patterns" value="baseline and differential"/>
</dbReference>
<comment type="caution">
    <text evidence="2">The sequence shown here is derived from an EMBL/GenBank/DDBJ whole genome shotgun (WGS) entry which is preliminary data.</text>
</comment>
<dbReference type="PANTHER" id="PTHR45904">
    <property type="entry name" value="TRNA (URACIL-5-)-METHYLTRANSFERASE"/>
    <property type="match status" value="1"/>
</dbReference>
<dbReference type="InterPro" id="IPR045850">
    <property type="entry name" value="TRM2_met"/>
</dbReference>
<dbReference type="Proteomes" id="UP000251960">
    <property type="component" value="Chromosome 10"/>
</dbReference>
<dbReference type="InterPro" id="IPR029063">
    <property type="entry name" value="SAM-dependent_MTases_sf"/>
</dbReference>
<gene>
    <name evidence="2" type="ORF">Zm00014a_010134</name>
</gene>
<proteinExistence type="predicted"/>
<accession>A0A3L6GCK9</accession>
<dbReference type="Gene3D" id="3.40.50.150">
    <property type="entry name" value="Vaccinia Virus protein VP39"/>
    <property type="match status" value="1"/>
</dbReference>
<dbReference type="PANTHER" id="PTHR45904:SF2">
    <property type="entry name" value="TRNA (URACIL-5-)-METHYLTRANSFERASE HOMOLOG A"/>
    <property type="match status" value="1"/>
</dbReference>
<sequence>MAEGISGNQRWLQAEDVMGPLLTEYLGSPQQQAAASKSNSEIDDASKNEDTIVCASYDGENIDSSKQRNDNAEVDHPTCASEVDENNVASGEQNCGEASLVNDKPIETASDNSLEQGKACKDGSSSPNNNVLAANACQFKNVVAIVDPPRVGLHPTCKELLFAPLYLIKELVILGYVSCNPDSLVANAIELCTPTSEKQEKNKGNRGWRSMSSAGLARQRTKSMPNSEPFIPKRAMAVDLFPHTPHCEMVMLFER</sequence>
<name>A0A3L6GCK9_MAIZE</name>
<feature type="compositionally biased region" description="Polar residues" evidence="1">
    <location>
        <begin position="28"/>
        <end position="39"/>
    </location>
</feature>
<feature type="region of interest" description="Disordered" evidence="1">
    <location>
        <begin position="28"/>
        <end position="50"/>
    </location>
</feature>
<dbReference type="AlphaFoldDB" id="A0A3L6GCK9"/>
<protein>
    <submittedName>
        <fullName evidence="2">Uncharacterized protein</fullName>
    </submittedName>
</protein>
<feature type="region of interest" description="Disordered" evidence="1">
    <location>
        <begin position="197"/>
        <end position="228"/>
    </location>
</feature>
<organism evidence="2 3">
    <name type="scientific">Zea mays</name>
    <name type="common">Maize</name>
    <dbReference type="NCBI Taxonomy" id="4577"/>
    <lineage>
        <taxon>Eukaryota</taxon>
        <taxon>Viridiplantae</taxon>
        <taxon>Streptophyta</taxon>
        <taxon>Embryophyta</taxon>
        <taxon>Tracheophyta</taxon>
        <taxon>Spermatophyta</taxon>
        <taxon>Magnoliopsida</taxon>
        <taxon>Liliopsida</taxon>
        <taxon>Poales</taxon>
        <taxon>Poaceae</taxon>
        <taxon>PACMAD clade</taxon>
        <taxon>Panicoideae</taxon>
        <taxon>Andropogonodae</taxon>
        <taxon>Andropogoneae</taxon>
        <taxon>Tripsacinae</taxon>
        <taxon>Zea</taxon>
    </lineage>
</organism>